<dbReference type="KEGG" id="pco:PHACADRAFT_31776"/>
<dbReference type="Proteomes" id="UP000008370">
    <property type="component" value="Unassembled WGS sequence"/>
</dbReference>
<evidence type="ECO:0000313" key="3">
    <source>
        <dbReference type="EMBL" id="EKM51989.1"/>
    </source>
</evidence>
<evidence type="ECO:0000256" key="1">
    <source>
        <dbReference type="SAM" id="MobiDB-lite"/>
    </source>
</evidence>
<proteinExistence type="predicted"/>
<gene>
    <name evidence="3" type="ORF">PHACADRAFT_31776</name>
</gene>
<sequence length="108" mass="12296">MPQAGLGTVHCLLAVLIFRFWQEMDDDGFAELEEALTRYSQEMHEYTLQMWTDSRRAAEEKGVATTAGRKKKVVRTQEETHKGKREEDKPLRLKASFSTESSVGKSSS</sequence>
<feature type="compositionally biased region" description="Basic and acidic residues" evidence="1">
    <location>
        <begin position="75"/>
        <end position="91"/>
    </location>
</feature>
<dbReference type="OrthoDB" id="3200519at2759"/>
<feature type="signal peptide" evidence="2">
    <location>
        <begin position="1"/>
        <end position="26"/>
    </location>
</feature>
<dbReference type="HOGENOM" id="CLU_2197875_0_0_1"/>
<reference evidence="3 4" key="1">
    <citation type="journal article" date="2012" name="BMC Genomics">
        <title>Comparative genomics of the white-rot fungi, Phanerochaete carnosa and P. chrysosporium, to elucidate the genetic basis of the distinct wood types they colonize.</title>
        <authorList>
            <person name="Suzuki H."/>
            <person name="MacDonald J."/>
            <person name="Syed K."/>
            <person name="Salamov A."/>
            <person name="Hori C."/>
            <person name="Aerts A."/>
            <person name="Henrissat B."/>
            <person name="Wiebenga A."/>
            <person name="vanKuyk P.A."/>
            <person name="Barry K."/>
            <person name="Lindquist E."/>
            <person name="LaButti K."/>
            <person name="Lapidus A."/>
            <person name="Lucas S."/>
            <person name="Coutinho P."/>
            <person name="Gong Y."/>
            <person name="Samejima M."/>
            <person name="Mahadevan R."/>
            <person name="Abou-Zaid M."/>
            <person name="de Vries R.P."/>
            <person name="Igarashi K."/>
            <person name="Yadav J.S."/>
            <person name="Grigoriev I.V."/>
            <person name="Master E.R."/>
        </authorList>
    </citation>
    <scope>NUCLEOTIDE SEQUENCE [LARGE SCALE GENOMIC DNA]</scope>
    <source>
        <strain evidence="3 4">HHB-10118-sp</strain>
    </source>
</reference>
<evidence type="ECO:0000256" key="2">
    <source>
        <dbReference type="SAM" id="SignalP"/>
    </source>
</evidence>
<accession>K5VZE7</accession>
<organism evidence="3 4">
    <name type="scientific">Phanerochaete carnosa (strain HHB-10118-sp)</name>
    <name type="common">White-rot fungus</name>
    <name type="synonym">Peniophora carnosa</name>
    <dbReference type="NCBI Taxonomy" id="650164"/>
    <lineage>
        <taxon>Eukaryota</taxon>
        <taxon>Fungi</taxon>
        <taxon>Dikarya</taxon>
        <taxon>Basidiomycota</taxon>
        <taxon>Agaricomycotina</taxon>
        <taxon>Agaricomycetes</taxon>
        <taxon>Polyporales</taxon>
        <taxon>Phanerochaetaceae</taxon>
        <taxon>Phanerochaete</taxon>
    </lineage>
</organism>
<dbReference type="AlphaFoldDB" id="K5VZE7"/>
<feature type="region of interest" description="Disordered" evidence="1">
    <location>
        <begin position="59"/>
        <end position="108"/>
    </location>
</feature>
<feature type="chain" id="PRO_5003890421" evidence="2">
    <location>
        <begin position="27"/>
        <end position="108"/>
    </location>
</feature>
<name>K5VZE7_PHACS</name>
<feature type="compositionally biased region" description="Polar residues" evidence="1">
    <location>
        <begin position="96"/>
        <end position="108"/>
    </location>
</feature>
<dbReference type="RefSeq" id="XP_007399270.1">
    <property type="nucleotide sequence ID" value="XM_007399208.1"/>
</dbReference>
<keyword evidence="4" id="KW-1185">Reference proteome</keyword>
<protein>
    <submittedName>
        <fullName evidence="3">Uncharacterized protein</fullName>
    </submittedName>
</protein>
<dbReference type="InParanoid" id="K5VZE7"/>
<keyword evidence="2" id="KW-0732">Signal</keyword>
<dbReference type="GeneID" id="18919694"/>
<evidence type="ECO:0000313" key="4">
    <source>
        <dbReference type="Proteomes" id="UP000008370"/>
    </source>
</evidence>
<dbReference type="EMBL" id="JH930476">
    <property type="protein sequence ID" value="EKM51989.1"/>
    <property type="molecule type" value="Genomic_DNA"/>
</dbReference>